<evidence type="ECO:0000256" key="1">
    <source>
        <dbReference type="SAM" id="MobiDB-lite"/>
    </source>
</evidence>
<feature type="compositionally biased region" description="Pro residues" evidence="1">
    <location>
        <begin position="74"/>
        <end position="84"/>
    </location>
</feature>
<dbReference type="AlphaFoldDB" id="A0AAQ3PHX5"/>
<feature type="compositionally biased region" description="Basic and acidic residues" evidence="1">
    <location>
        <begin position="14"/>
        <end position="26"/>
    </location>
</feature>
<evidence type="ECO:0000313" key="3">
    <source>
        <dbReference type="Proteomes" id="UP001341281"/>
    </source>
</evidence>
<feature type="compositionally biased region" description="Basic and acidic residues" evidence="1">
    <location>
        <begin position="557"/>
        <end position="571"/>
    </location>
</feature>
<gene>
    <name evidence="2" type="ORF">U9M48_002580</name>
</gene>
<feature type="region of interest" description="Disordered" evidence="1">
    <location>
        <begin position="318"/>
        <end position="337"/>
    </location>
</feature>
<feature type="compositionally biased region" description="Basic and acidic residues" evidence="1">
    <location>
        <begin position="39"/>
        <end position="61"/>
    </location>
</feature>
<feature type="region of interest" description="Disordered" evidence="1">
    <location>
        <begin position="556"/>
        <end position="583"/>
    </location>
</feature>
<feature type="compositionally biased region" description="Basic residues" evidence="1">
    <location>
        <begin position="572"/>
        <end position="581"/>
    </location>
</feature>
<dbReference type="EMBL" id="CP144745">
    <property type="protein sequence ID" value="WVZ51432.1"/>
    <property type="molecule type" value="Genomic_DNA"/>
</dbReference>
<feature type="region of interest" description="Disordered" evidence="1">
    <location>
        <begin position="764"/>
        <end position="783"/>
    </location>
</feature>
<keyword evidence="3" id="KW-1185">Reference proteome</keyword>
<sequence>MGLFASSSCRAQHHGLDSDSRPEPQHHPGPSVQLLTAKLVEHEDHRRTRHVPREPRLDAVKDGGPARVHRPEHFQPPSPPPPRPSGETTSSRHSSTWRRTKSGIFFEGQNARPASPRCPAAAFSLSGTSVCEADTISKSGRSTPPAPTMTAPEQRLHDERGRVILARRAEEDEAEVGAGHQHARAGVVLGDVPGDTERGGACGAAAEVQHGALRGAAEAQERGEAQVGAGHVRARVARTRWVTSLAGRPHSARAFAAAAAASSGTAHARTACRASSDGSARSTSSGWSRNVSAVWWKYRFLIPDTIISTVIPGPIPTMTPHSQSTMSPSFCPPSWRRRRRISSRTKKMVAPNMLPYSLRTCREAARFPVSSASAVSQLSKMARPPGCTAQKRPFQWPQAQRRQRLHQALLDGATEQCRDLGGYADVVAAAAEAHRQGALCPRQRRLRGGHQVEHGALGGAFRVGTNHSGARAIAEQRRGDEGFRAGLVRGAEGHARHQHARAAAGLREVPGHPERAASAVAAVEAEQRALHVRAQAEECGHAVVGARRVRDGVGGQHEVRDVGGRTSPLRDRPRRGRRGQLRHGAFRDAQPRVQRRRGAVQELRMSGDRLVRGVEMALLDARFLTCGGEVVAVGDTEVPVGVLVLAQAVHRVRRADGKHSRRTVWALRLLGLVENSCMMSSGSHSRRSPVGQLMTVHLLSSLIYNVECEELSGQLSSPIGVEQDPATPTEEEDHLMAPPLGALLAVCFPGAATPLGALLVCPHPPPPTRRSPRKCKALSSPVR</sequence>
<dbReference type="Proteomes" id="UP001341281">
    <property type="component" value="Chromosome 01"/>
</dbReference>
<reference evidence="2 3" key="1">
    <citation type="submission" date="2024-02" db="EMBL/GenBank/DDBJ databases">
        <title>High-quality chromosome-scale genome assembly of Pensacola bahiagrass (Paspalum notatum Flugge var. saurae).</title>
        <authorList>
            <person name="Vega J.M."/>
            <person name="Podio M."/>
            <person name="Orjuela J."/>
            <person name="Siena L.A."/>
            <person name="Pessino S.C."/>
            <person name="Combes M.C."/>
            <person name="Mariac C."/>
            <person name="Albertini E."/>
            <person name="Pupilli F."/>
            <person name="Ortiz J.P.A."/>
            <person name="Leblanc O."/>
        </authorList>
    </citation>
    <scope>NUCLEOTIDE SEQUENCE [LARGE SCALE GENOMIC DNA]</scope>
    <source>
        <strain evidence="2">R1</strain>
        <tissue evidence="2">Leaf</tissue>
    </source>
</reference>
<organism evidence="2 3">
    <name type="scientific">Paspalum notatum var. saurae</name>
    <dbReference type="NCBI Taxonomy" id="547442"/>
    <lineage>
        <taxon>Eukaryota</taxon>
        <taxon>Viridiplantae</taxon>
        <taxon>Streptophyta</taxon>
        <taxon>Embryophyta</taxon>
        <taxon>Tracheophyta</taxon>
        <taxon>Spermatophyta</taxon>
        <taxon>Magnoliopsida</taxon>
        <taxon>Liliopsida</taxon>
        <taxon>Poales</taxon>
        <taxon>Poaceae</taxon>
        <taxon>PACMAD clade</taxon>
        <taxon>Panicoideae</taxon>
        <taxon>Andropogonodae</taxon>
        <taxon>Paspaleae</taxon>
        <taxon>Paspalinae</taxon>
        <taxon>Paspalum</taxon>
    </lineage>
</organism>
<evidence type="ECO:0000313" key="2">
    <source>
        <dbReference type="EMBL" id="WVZ51432.1"/>
    </source>
</evidence>
<protein>
    <submittedName>
        <fullName evidence="2">Uncharacterized protein</fullName>
    </submittedName>
</protein>
<accession>A0AAQ3PHX5</accession>
<feature type="region of interest" description="Disordered" evidence="1">
    <location>
        <begin position="1"/>
        <end position="98"/>
    </location>
</feature>
<proteinExistence type="predicted"/>
<feature type="compositionally biased region" description="Polar residues" evidence="1">
    <location>
        <begin position="1"/>
        <end position="10"/>
    </location>
</feature>
<name>A0AAQ3PHX5_PASNO</name>